<comment type="caution">
    <text evidence="1">The sequence shown here is derived from an EMBL/GenBank/DDBJ whole genome shotgun (WGS) entry which is preliminary data.</text>
</comment>
<gene>
    <name evidence="1" type="ORF">SNAT2548_LOCUS4013</name>
</gene>
<evidence type="ECO:0000313" key="1">
    <source>
        <dbReference type="EMBL" id="CAE7033527.1"/>
    </source>
</evidence>
<dbReference type="AlphaFoldDB" id="A0A812IFA5"/>
<keyword evidence="2" id="KW-1185">Reference proteome</keyword>
<reference evidence="1" key="1">
    <citation type="submission" date="2021-02" db="EMBL/GenBank/DDBJ databases">
        <authorList>
            <person name="Dougan E. K."/>
            <person name="Rhodes N."/>
            <person name="Thang M."/>
            <person name="Chan C."/>
        </authorList>
    </citation>
    <scope>NUCLEOTIDE SEQUENCE</scope>
</reference>
<dbReference type="Proteomes" id="UP000604046">
    <property type="component" value="Unassembled WGS sequence"/>
</dbReference>
<name>A0A812IFA5_9DINO</name>
<protein>
    <submittedName>
        <fullName evidence="1">Uncharacterized protein</fullName>
    </submittedName>
</protein>
<accession>A0A812IFA5</accession>
<proteinExistence type="predicted"/>
<evidence type="ECO:0000313" key="2">
    <source>
        <dbReference type="Proteomes" id="UP000604046"/>
    </source>
</evidence>
<sequence length="89" mass="10230">MFFVPSSLPLENVLLCCIRLQSASGAILFRREKKEKDFEVVAADPETVEFKIRCRNGKTLHERSRFQKDRKWGYVYSGESAGAPLCMRS</sequence>
<dbReference type="EMBL" id="CAJNDS010000246">
    <property type="protein sequence ID" value="CAE7033527.1"/>
    <property type="molecule type" value="Genomic_DNA"/>
</dbReference>
<dbReference type="OrthoDB" id="436006at2759"/>
<organism evidence="1 2">
    <name type="scientific">Symbiodinium natans</name>
    <dbReference type="NCBI Taxonomy" id="878477"/>
    <lineage>
        <taxon>Eukaryota</taxon>
        <taxon>Sar</taxon>
        <taxon>Alveolata</taxon>
        <taxon>Dinophyceae</taxon>
        <taxon>Suessiales</taxon>
        <taxon>Symbiodiniaceae</taxon>
        <taxon>Symbiodinium</taxon>
    </lineage>
</organism>